<protein>
    <submittedName>
        <fullName evidence="10">Zinc finger protein 44</fullName>
    </submittedName>
</protein>
<dbReference type="PROSITE" id="PS50157">
    <property type="entry name" value="ZINC_FINGER_C2H2_2"/>
    <property type="match status" value="5"/>
</dbReference>
<evidence type="ECO:0000256" key="6">
    <source>
        <dbReference type="ARBA" id="ARBA00037948"/>
    </source>
</evidence>
<dbReference type="InterPro" id="IPR036236">
    <property type="entry name" value="Znf_C2H2_sf"/>
</dbReference>
<dbReference type="GO" id="GO:0000978">
    <property type="term" value="F:RNA polymerase II cis-regulatory region sequence-specific DNA binding"/>
    <property type="evidence" value="ECO:0007669"/>
    <property type="project" value="TreeGrafter"/>
</dbReference>
<dbReference type="InterPro" id="IPR050527">
    <property type="entry name" value="Snail/Krueppel_Znf"/>
</dbReference>
<dbReference type="SUPFAM" id="SSF57667">
    <property type="entry name" value="beta-beta-alpha zinc fingers"/>
    <property type="match status" value="3"/>
</dbReference>
<feature type="transmembrane region" description="Helical" evidence="8">
    <location>
        <begin position="473"/>
        <end position="492"/>
    </location>
</feature>
<evidence type="ECO:0000313" key="11">
    <source>
        <dbReference type="Proteomes" id="UP000198287"/>
    </source>
</evidence>
<evidence type="ECO:0000256" key="7">
    <source>
        <dbReference type="PROSITE-ProRule" id="PRU00042"/>
    </source>
</evidence>
<feature type="non-terminal residue" evidence="10">
    <location>
        <position position="737"/>
    </location>
</feature>
<feature type="domain" description="C2H2-type" evidence="9">
    <location>
        <begin position="429"/>
        <end position="456"/>
    </location>
</feature>
<keyword evidence="8" id="KW-0472">Membrane</keyword>
<sequence length="737" mass="84317">MDNHQNLVNCCICGVSDKPIVSLKVEYSHQMCELLGKNDIFLQENSAQQINKPSWNNCYHCLDLISKLKLLLSKQAQILDQIKEKIAKEAKKNITLLKTPEIKEEEEEEEYKSETEFEPSQFFCKIEVDPDPEDLKHEEDEVDPASPTPTEEEKIADLYTITPFEIRRPKSPPGPQTCPTCNKVFHGRQSKSRLRVHIAHVHGKVKNFSCPYCRNNKAFATKQLWLRHLLQKHEILTTDKPLSCTFCPKKFAISQLYERHVENHTKFDEISPFFCPICDTRFKQEEQLKRHTDDLSLHLSSCHTGEETVPCGVPGCLALFSSLADKFHHLGSVHNEAAFSCSSCDEKFLTLSAKVAHEGCAHRDAGVESFPCEWEACGDVYSSRELLRKHVVRVHKPSGPKICEICGKELTTLGSYRDHMKIHSGVKDLICEVCGRGFSCVKILRDHRVTHTGERPFKLIFRPRSFSALIKSLSAWWTLILLIICTFPVVSFKADTERFDAEIFESMGHATFRTINLLWTLLGNGCPLLTRIDTLFQRASFLKFWHSFKEMLNQFDLALDEKDLSVEKFRASLRRKLIIYLAINFVAVILGFYGGLVFTWNYEGESHVFVMGLLQDAFSAVIATSQIFCFTLMIFFLLVYNHCLAGILNKLEMVQDSRDMVLKLVKLYKLVDDQVHLFNATFNQKMILEVFLFLTAWFVWLGKECTEISEKSGEIGRLMGYRFCGVENGTGGNGIVK</sequence>
<dbReference type="PROSITE" id="PS00028">
    <property type="entry name" value="ZINC_FINGER_C2H2_1"/>
    <property type="match status" value="4"/>
</dbReference>
<dbReference type="OrthoDB" id="6077919at2759"/>
<dbReference type="EMBL" id="LNIX01000019">
    <property type="protein sequence ID" value="OXA44829.1"/>
    <property type="molecule type" value="Genomic_DNA"/>
</dbReference>
<keyword evidence="3 7" id="KW-0863">Zinc-finger</keyword>
<keyword evidence="8" id="KW-1133">Transmembrane helix</keyword>
<keyword evidence="4" id="KW-0862">Zinc</keyword>
<feature type="domain" description="C2H2-type" evidence="9">
    <location>
        <begin position="273"/>
        <end position="308"/>
    </location>
</feature>
<dbReference type="AlphaFoldDB" id="A0A226DI19"/>
<dbReference type="SMART" id="SM00355">
    <property type="entry name" value="ZnF_C2H2"/>
    <property type="match status" value="9"/>
</dbReference>
<gene>
    <name evidence="10" type="ORF">Fcan01_20949</name>
</gene>
<organism evidence="10 11">
    <name type="scientific">Folsomia candida</name>
    <name type="common">Springtail</name>
    <dbReference type="NCBI Taxonomy" id="158441"/>
    <lineage>
        <taxon>Eukaryota</taxon>
        <taxon>Metazoa</taxon>
        <taxon>Ecdysozoa</taxon>
        <taxon>Arthropoda</taxon>
        <taxon>Hexapoda</taxon>
        <taxon>Collembola</taxon>
        <taxon>Entomobryomorpha</taxon>
        <taxon>Isotomoidea</taxon>
        <taxon>Isotomidae</taxon>
        <taxon>Proisotominae</taxon>
        <taxon>Folsomia</taxon>
    </lineage>
</organism>
<evidence type="ECO:0000256" key="2">
    <source>
        <dbReference type="ARBA" id="ARBA00022737"/>
    </source>
</evidence>
<comment type="similarity">
    <text evidence="6">Belongs to the snail C2H2-type zinc-finger protein family.</text>
</comment>
<dbReference type="Gene3D" id="3.30.160.60">
    <property type="entry name" value="Classic Zinc Finger"/>
    <property type="match status" value="4"/>
</dbReference>
<proteinExistence type="inferred from homology"/>
<keyword evidence="11" id="KW-1185">Reference proteome</keyword>
<feature type="domain" description="C2H2-type" evidence="9">
    <location>
        <begin position="401"/>
        <end position="428"/>
    </location>
</feature>
<dbReference type="InterPro" id="IPR013087">
    <property type="entry name" value="Znf_C2H2_type"/>
</dbReference>
<dbReference type="GO" id="GO:0008270">
    <property type="term" value="F:zinc ion binding"/>
    <property type="evidence" value="ECO:0007669"/>
    <property type="project" value="UniProtKB-KW"/>
</dbReference>
<feature type="transmembrane region" description="Helical" evidence="8">
    <location>
        <begin position="577"/>
        <end position="598"/>
    </location>
</feature>
<name>A0A226DI19_FOLCA</name>
<evidence type="ECO:0000256" key="1">
    <source>
        <dbReference type="ARBA" id="ARBA00022723"/>
    </source>
</evidence>
<evidence type="ECO:0000256" key="8">
    <source>
        <dbReference type="SAM" id="Phobius"/>
    </source>
</evidence>
<dbReference type="GO" id="GO:0000981">
    <property type="term" value="F:DNA-binding transcription factor activity, RNA polymerase II-specific"/>
    <property type="evidence" value="ECO:0007669"/>
    <property type="project" value="TreeGrafter"/>
</dbReference>
<evidence type="ECO:0000313" key="10">
    <source>
        <dbReference type="EMBL" id="OXA44829.1"/>
    </source>
</evidence>
<feature type="domain" description="C2H2-type" evidence="9">
    <location>
        <begin position="242"/>
        <end position="269"/>
    </location>
</feature>
<evidence type="ECO:0000256" key="5">
    <source>
        <dbReference type="ARBA" id="ARBA00023242"/>
    </source>
</evidence>
<evidence type="ECO:0000256" key="4">
    <source>
        <dbReference type="ARBA" id="ARBA00022833"/>
    </source>
</evidence>
<dbReference type="PANTHER" id="PTHR24388:SF104">
    <property type="entry name" value="AT-RICH BINDING PROTEIN-RELATED"/>
    <property type="match status" value="1"/>
</dbReference>
<dbReference type="Proteomes" id="UP000198287">
    <property type="component" value="Unassembled WGS sequence"/>
</dbReference>
<feature type="domain" description="C2H2-type" evidence="9">
    <location>
        <begin position="370"/>
        <end position="400"/>
    </location>
</feature>
<evidence type="ECO:0000259" key="9">
    <source>
        <dbReference type="PROSITE" id="PS50157"/>
    </source>
</evidence>
<feature type="transmembrane region" description="Helical" evidence="8">
    <location>
        <begin position="618"/>
        <end position="640"/>
    </location>
</feature>
<evidence type="ECO:0000256" key="3">
    <source>
        <dbReference type="ARBA" id="ARBA00022771"/>
    </source>
</evidence>
<comment type="caution">
    <text evidence="10">The sequence shown here is derived from an EMBL/GenBank/DDBJ whole genome shotgun (WGS) entry which is preliminary data.</text>
</comment>
<keyword evidence="1" id="KW-0479">Metal-binding</keyword>
<accession>A0A226DI19</accession>
<dbReference type="PANTHER" id="PTHR24388">
    <property type="entry name" value="ZINC FINGER PROTEIN"/>
    <property type="match status" value="1"/>
</dbReference>
<keyword evidence="2" id="KW-0677">Repeat</keyword>
<reference evidence="10 11" key="1">
    <citation type="submission" date="2015-12" db="EMBL/GenBank/DDBJ databases">
        <title>The genome of Folsomia candida.</title>
        <authorList>
            <person name="Faddeeva A."/>
            <person name="Derks M.F."/>
            <person name="Anvar Y."/>
            <person name="Smit S."/>
            <person name="Van Straalen N."/>
            <person name="Roelofs D."/>
        </authorList>
    </citation>
    <scope>NUCLEOTIDE SEQUENCE [LARGE SCALE GENOMIC DNA]</scope>
    <source>
        <strain evidence="10 11">VU population</strain>
        <tissue evidence="10">Whole body</tissue>
    </source>
</reference>
<dbReference type="Pfam" id="PF00096">
    <property type="entry name" value="zf-C2H2"/>
    <property type="match status" value="2"/>
</dbReference>
<keyword evidence="5" id="KW-0539">Nucleus</keyword>
<keyword evidence="8" id="KW-0812">Transmembrane</keyword>